<evidence type="ECO:0008006" key="4">
    <source>
        <dbReference type="Google" id="ProtNLM"/>
    </source>
</evidence>
<organism evidence="2 3">
    <name type="scientific">Mucilaginibacter terrigena</name>
    <dbReference type="NCBI Taxonomy" id="2492395"/>
    <lineage>
        <taxon>Bacteria</taxon>
        <taxon>Pseudomonadati</taxon>
        <taxon>Bacteroidota</taxon>
        <taxon>Sphingobacteriia</taxon>
        <taxon>Sphingobacteriales</taxon>
        <taxon>Sphingobacteriaceae</taxon>
        <taxon>Mucilaginibacter</taxon>
    </lineage>
</organism>
<comment type="caution">
    <text evidence="2">The sequence shown here is derived from an EMBL/GenBank/DDBJ whole genome shotgun (WGS) entry which is preliminary data.</text>
</comment>
<dbReference type="RefSeq" id="WP_129876093.1">
    <property type="nucleotide sequence ID" value="NZ_SEWG01000003.1"/>
</dbReference>
<dbReference type="Proteomes" id="UP000293331">
    <property type="component" value="Unassembled WGS sequence"/>
</dbReference>
<reference evidence="2 3" key="1">
    <citation type="submission" date="2019-02" db="EMBL/GenBank/DDBJ databases">
        <title>Bacterial novel species Mucilaginibacter sp. 17JY9-4 isolated from soil.</title>
        <authorList>
            <person name="Jung H.-Y."/>
        </authorList>
    </citation>
    <scope>NUCLEOTIDE SEQUENCE [LARGE SCALE GENOMIC DNA]</scope>
    <source>
        <strain evidence="2 3">17JY9-4</strain>
    </source>
</reference>
<dbReference type="EMBL" id="SEWG01000003">
    <property type="protein sequence ID" value="RYU90533.1"/>
    <property type="molecule type" value="Genomic_DNA"/>
</dbReference>
<accession>A0A4Q5LMT5</accession>
<sequence>MKKLSLSVLVLSFVSASALAQSAVQKGISNNPSPRISMNVTVAKQQNNARQTPNTSFGQKVNAVKQTANQAADDHRTYTGGRKLETIALVNGQPIGGIVVKGGQNPRPR</sequence>
<dbReference type="OrthoDB" id="1265549at2"/>
<protein>
    <recommendedName>
        <fullName evidence="4">TonB-dependent receptor plug domain-containing protein</fullName>
    </recommendedName>
</protein>
<gene>
    <name evidence="2" type="ORF">EWM62_07710</name>
</gene>
<evidence type="ECO:0000313" key="3">
    <source>
        <dbReference type="Proteomes" id="UP000293331"/>
    </source>
</evidence>
<dbReference type="AlphaFoldDB" id="A0A4Q5LMT5"/>
<feature type="chain" id="PRO_5020763750" description="TonB-dependent receptor plug domain-containing protein" evidence="1">
    <location>
        <begin position="21"/>
        <end position="109"/>
    </location>
</feature>
<evidence type="ECO:0000313" key="2">
    <source>
        <dbReference type="EMBL" id="RYU90533.1"/>
    </source>
</evidence>
<feature type="signal peptide" evidence="1">
    <location>
        <begin position="1"/>
        <end position="20"/>
    </location>
</feature>
<evidence type="ECO:0000256" key="1">
    <source>
        <dbReference type="SAM" id="SignalP"/>
    </source>
</evidence>
<keyword evidence="1" id="KW-0732">Signal</keyword>
<name>A0A4Q5LMT5_9SPHI</name>
<proteinExistence type="predicted"/>
<keyword evidence="3" id="KW-1185">Reference proteome</keyword>